<accession>A0AAU9MUU7</accession>
<comment type="caution">
    <text evidence="1">The sequence shown here is derived from an EMBL/GenBank/DDBJ whole genome shotgun (WGS) entry which is preliminary data.</text>
</comment>
<dbReference type="Proteomes" id="UP001157418">
    <property type="component" value="Unassembled WGS sequence"/>
</dbReference>
<name>A0AAU9MUU7_9ASTR</name>
<gene>
    <name evidence="1" type="ORF">LVIROSA_LOCUS17087</name>
</gene>
<keyword evidence="2" id="KW-1185">Reference proteome</keyword>
<organism evidence="1 2">
    <name type="scientific">Lactuca virosa</name>
    <dbReference type="NCBI Taxonomy" id="75947"/>
    <lineage>
        <taxon>Eukaryota</taxon>
        <taxon>Viridiplantae</taxon>
        <taxon>Streptophyta</taxon>
        <taxon>Embryophyta</taxon>
        <taxon>Tracheophyta</taxon>
        <taxon>Spermatophyta</taxon>
        <taxon>Magnoliopsida</taxon>
        <taxon>eudicotyledons</taxon>
        <taxon>Gunneridae</taxon>
        <taxon>Pentapetalae</taxon>
        <taxon>asterids</taxon>
        <taxon>campanulids</taxon>
        <taxon>Asterales</taxon>
        <taxon>Asteraceae</taxon>
        <taxon>Cichorioideae</taxon>
        <taxon>Cichorieae</taxon>
        <taxon>Lactucinae</taxon>
        <taxon>Lactuca</taxon>
    </lineage>
</organism>
<sequence length="72" mass="7586">MVAPEAAVESSGSSDAAASGVSVYGIRLRPTFAAARSLHFTTAAQAYIRCSTLTNDLTFSHLVANFLENSTY</sequence>
<dbReference type="EMBL" id="CAKMRJ010003334">
    <property type="protein sequence ID" value="CAH1430297.1"/>
    <property type="molecule type" value="Genomic_DNA"/>
</dbReference>
<evidence type="ECO:0000313" key="2">
    <source>
        <dbReference type="Proteomes" id="UP001157418"/>
    </source>
</evidence>
<reference evidence="1 2" key="1">
    <citation type="submission" date="2022-01" db="EMBL/GenBank/DDBJ databases">
        <authorList>
            <person name="Xiong W."/>
            <person name="Schranz E."/>
        </authorList>
    </citation>
    <scope>NUCLEOTIDE SEQUENCE [LARGE SCALE GENOMIC DNA]</scope>
</reference>
<proteinExistence type="predicted"/>
<protein>
    <submittedName>
        <fullName evidence="1">Uncharacterized protein</fullName>
    </submittedName>
</protein>
<dbReference type="AlphaFoldDB" id="A0AAU9MUU7"/>
<evidence type="ECO:0000313" key="1">
    <source>
        <dbReference type="EMBL" id="CAH1430297.1"/>
    </source>
</evidence>